<proteinExistence type="predicted"/>
<feature type="compositionally biased region" description="Polar residues" evidence="1">
    <location>
        <begin position="141"/>
        <end position="155"/>
    </location>
</feature>
<keyword evidence="2" id="KW-1133">Transmembrane helix</keyword>
<feature type="region of interest" description="Disordered" evidence="1">
    <location>
        <begin position="294"/>
        <end position="330"/>
    </location>
</feature>
<feature type="region of interest" description="Disordered" evidence="1">
    <location>
        <begin position="440"/>
        <end position="465"/>
    </location>
</feature>
<dbReference type="AlphaFoldDB" id="A0A7C3ZR88"/>
<name>A0A7C3ZR88_9CYAN</name>
<feature type="region of interest" description="Disordered" evidence="1">
    <location>
        <begin position="97"/>
        <end position="155"/>
    </location>
</feature>
<keyword evidence="2" id="KW-0472">Membrane</keyword>
<reference evidence="3" key="1">
    <citation type="journal article" date="2020" name="mSystems">
        <title>Genome- and Community-Level Interaction Insights into Carbon Utilization and Element Cycling Functions of Hydrothermarchaeota in Hydrothermal Sediment.</title>
        <authorList>
            <person name="Zhou Z."/>
            <person name="Liu Y."/>
            <person name="Xu W."/>
            <person name="Pan J."/>
            <person name="Luo Z.H."/>
            <person name="Li M."/>
        </authorList>
    </citation>
    <scope>NUCLEOTIDE SEQUENCE [LARGE SCALE GENOMIC DNA]</scope>
    <source>
        <strain evidence="3">SpSt-374</strain>
    </source>
</reference>
<feature type="compositionally biased region" description="Polar residues" evidence="1">
    <location>
        <begin position="123"/>
        <end position="133"/>
    </location>
</feature>
<evidence type="ECO:0000256" key="1">
    <source>
        <dbReference type="SAM" id="MobiDB-lite"/>
    </source>
</evidence>
<feature type="transmembrane region" description="Helical" evidence="2">
    <location>
        <begin position="25"/>
        <end position="44"/>
    </location>
</feature>
<sequence>MSRTNQLPTSIRNIRARLRPFKQPIVWGSLAFLLLLTVCIWEFWHNPEQFFSLNIEENSDNAAPGSTTTLDAESRRIAADIDTSDILAQLKPPPAVINSTQLQSQPQTKTTPKPAPSRGTPEKNLSPQANSDRPTPPGANQIPTNANPLNVTSFGDSLLGLSPGVGTNRQVGEAMGQFPPPPISAYSSPNNPLSLIPDVNSTPPINPLLSAVQQYPIVPGGPLGVAPGGGYGGTNPNYSSNPYMGSTPAMANYGSNPGSSQAPVIPNYGNNYGNNPNTYPVPVLPNYSNNPYIYQQNPLSGNANNLGQQPSSLPVSGSSPSQTPPLSVAPGFPTEGAATAFPEQTMAPGISEETTRGLAGSNSGAGIPIMPVAPALDAAPNNAYNYLLRSTPPIPPPSGTVVVPGGVGAPSSLPPGSSLPVDGQPNRAVIDNYQNQLVQPDLVPNGAAPNSGMPLSSPDSLPKLE</sequence>
<feature type="region of interest" description="Disordered" evidence="1">
    <location>
        <begin position="397"/>
        <end position="426"/>
    </location>
</feature>
<dbReference type="EMBL" id="DSPX01000017">
    <property type="protein sequence ID" value="HGF99505.1"/>
    <property type="molecule type" value="Genomic_DNA"/>
</dbReference>
<feature type="compositionally biased region" description="Low complexity" evidence="1">
    <location>
        <begin position="99"/>
        <end position="112"/>
    </location>
</feature>
<accession>A0A7C3ZR88</accession>
<evidence type="ECO:0000313" key="3">
    <source>
        <dbReference type="EMBL" id="HGF99505.1"/>
    </source>
</evidence>
<protein>
    <submittedName>
        <fullName evidence="3">Uncharacterized protein</fullName>
    </submittedName>
</protein>
<keyword evidence="2" id="KW-0812">Transmembrane</keyword>
<feature type="compositionally biased region" description="Low complexity" evidence="1">
    <location>
        <begin position="399"/>
        <end position="421"/>
    </location>
</feature>
<gene>
    <name evidence="3" type="ORF">ENR15_02235</name>
</gene>
<feature type="compositionally biased region" description="Low complexity" evidence="1">
    <location>
        <begin position="308"/>
        <end position="321"/>
    </location>
</feature>
<organism evidence="3">
    <name type="scientific">Planktothricoides sp. SpSt-374</name>
    <dbReference type="NCBI Taxonomy" id="2282167"/>
    <lineage>
        <taxon>Bacteria</taxon>
        <taxon>Bacillati</taxon>
        <taxon>Cyanobacteriota</taxon>
        <taxon>Cyanophyceae</taxon>
        <taxon>Oscillatoriophycideae</taxon>
        <taxon>Oscillatoriales</taxon>
        <taxon>Oscillatoriaceae</taxon>
        <taxon>Planktothricoides</taxon>
    </lineage>
</organism>
<comment type="caution">
    <text evidence="3">The sequence shown here is derived from an EMBL/GenBank/DDBJ whole genome shotgun (WGS) entry which is preliminary data.</text>
</comment>
<evidence type="ECO:0000256" key="2">
    <source>
        <dbReference type="SAM" id="Phobius"/>
    </source>
</evidence>
<feature type="compositionally biased region" description="Polar residues" evidence="1">
    <location>
        <begin position="294"/>
        <end position="307"/>
    </location>
</feature>